<comment type="caution">
    <text evidence="4">The sequence shown here is derived from an EMBL/GenBank/DDBJ whole genome shotgun (WGS) entry which is preliminary data.</text>
</comment>
<dbReference type="InterPro" id="IPR024078">
    <property type="entry name" value="LmbE-like_dom_sf"/>
</dbReference>
<dbReference type="EMBL" id="CAJGYO010000326">
    <property type="protein sequence ID" value="CAD6341845.1"/>
    <property type="molecule type" value="Genomic_DNA"/>
</dbReference>
<feature type="chain" id="PRO_5032702381" description="N-acetylglucosaminylphosphatidylinositol deacetylase" evidence="3">
    <location>
        <begin position="24"/>
        <end position="262"/>
    </location>
</feature>
<evidence type="ECO:0000256" key="2">
    <source>
        <dbReference type="ARBA" id="ARBA00012176"/>
    </source>
</evidence>
<dbReference type="PANTHER" id="PTHR12993:SF11">
    <property type="entry name" value="N-ACETYLGLUCOSAMINYL-PHOSPHATIDYLINOSITOL DE-N-ACETYLASE"/>
    <property type="match status" value="1"/>
</dbReference>
<dbReference type="InterPro" id="IPR003737">
    <property type="entry name" value="GlcNAc_PI_deacetylase-related"/>
</dbReference>
<dbReference type="GO" id="GO:0005783">
    <property type="term" value="C:endoplasmic reticulum"/>
    <property type="evidence" value="ECO:0007669"/>
    <property type="project" value="TreeGrafter"/>
</dbReference>
<dbReference type="PANTHER" id="PTHR12993">
    <property type="entry name" value="N-ACETYLGLUCOSAMINYL-PHOSPHATIDYLINOSITOL DE-N-ACETYLASE-RELATED"/>
    <property type="match status" value="1"/>
</dbReference>
<dbReference type="GO" id="GO:0016020">
    <property type="term" value="C:membrane"/>
    <property type="evidence" value="ECO:0007669"/>
    <property type="project" value="GOC"/>
</dbReference>
<accession>A0A811SI60</accession>
<dbReference type="Pfam" id="PF02585">
    <property type="entry name" value="PIG-L"/>
    <property type="match status" value="1"/>
</dbReference>
<reference evidence="4" key="1">
    <citation type="submission" date="2020-10" db="EMBL/GenBank/DDBJ databases">
        <authorList>
            <person name="Han B."/>
            <person name="Lu T."/>
            <person name="Zhao Q."/>
            <person name="Huang X."/>
            <person name="Zhao Y."/>
        </authorList>
    </citation>
    <scope>NUCLEOTIDE SEQUENCE</scope>
</reference>
<proteinExistence type="inferred from homology"/>
<comment type="similarity">
    <text evidence="1">Belongs to the PIGL family.</text>
</comment>
<keyword evidence="3" id="KW-0732">Signal</keyword>
<sequence length="262" mass="29902">MAWIWMVPVPVAGAVLLWANSLGRILSYPAPSCVPPSLQFMPPLRDDRRSRNVLLVVAHPDDESMFFAPTILFLKSKGHNIHILCMSRANEVKIVSHTSQALWKLLAIPHEQVKVLDHPKLQDGFHEKWGHGLVAELTMEDVQLWAIDTIVTFDSCGVSGHPNHKDLHHGICKFLHANRQGNVEAWELASLNILRKYSGPVDIWLSSLISFSRSKQSIYTLVNSRPSKSYEAMAAHRSQWVWFRRLYVIFSSYMYVNVLQKI</sequence>
<name>A0A811SI60_9POAL</name>
<evidence type="ECO:0000313" key="5">
    <source>
        <dbReference type="Proteomes" id="UP000604825"/>
    </source>
</evidence>
<dbReference type="Gene3D" id="3.40.50.10320">
    <property type="entry name" value="LmbE-like"/>
    <property type="match status" value="1"/>
</dbReference>
<dbReference type="UniPathway" id="UPA00196"/>
<dbReference type="GO" id="GO:0006506">
    <property type="term" value="P:GPI anchor biosynthetic process"/>
    <property type="evidence" value="ECO:0007669"/>
    <property type="project" value="UniProtKB-UniPathway"/>
</dbReference>
<dbReference type="AlphaFoldDB" id="A0A811SI60"/>
<evidence type="ECO:0000256" key="1">
    <source>
        <dbReference type="ARBA" id="ARBA00006066"/>
    </source>
</evidence>
<dbReference type="SUPFAM" id="SSF102588">
    <property type="entry name" value="LmbE-like"/>
    <property type="match status" value="1"/>
</dbReference>
<organism evidence="4 5">
    <name type="scientific">Miscanthus lutarioriparius</name>
    <dbReference type="NCBI Taxonomy" id="422564"/>
    <lineage>
        <taxon>Eukaryota</taxon>
        <taxon>Viridiplantae</taxon>
        <taxon>Streptophyta</taxon>
        <taxon>Embryophyta</taxon>
        <taxon>Tracheophyta</taxon>
        <taxon>Spermatophyta</taxon>
        <taxon>Magnoliopsida</taxon>
        <taxon>Liliopsida</taxon>
        <taxon>Poales</taxon>
        <taxon>Poaceae</taxon>
        <taxon>PACMAD clade</taxon>
        <taxon>Panicoideae</taxon>
        <taxon>Andropogonodae</taxon>
        <taxon>Andropogoneae</taxon>
        <taxon>Saccharinae</taxon>
        <taxon>Miscanthus</taxon>
    </lineage>
</organism>
<feature type="signal peptide" evidence="3">
    <location>
        <begin position="1"/>
        <end position="23"/>
    </location>
</feature>
<dbReference type="GO" id="GO:0000225">
    <property type="term" value="F:N-acetylglucosaminylphosphatidylinositol deacetylase activity"/>
    <property type="evidence" value="ECO:0007669"/>
    <property type="project" value="UniProtKB-EC"/>
</dbReference>
<dbReference type="EC" id="3.5.1.89" evidence="2"/>
<dbReference type="Proteomes" id="UP000604825">
    <property type="component" value="Unassembled WGS sequence"/>
</dbReference>
<evidence type="ECO:0000313" key="4">
    <source>
        <dbReference type="EMBL" id="CAD6341845.1"/>
    </source>
</evidence>
<evidence type="ECO:0000256" key="3">
    <source>
        <dbReference type="SAM" id="SignalP"/>
    </source>
</evidence>
<gene>
    <name evidence="4" type="ORF">NCGR_LOCUS65943</name>
</gene>
<dbReference type="OrthoDB" id="440160at2759"/>
<protein>
    <recommendedName>
        <fullName evidence="2">N-acetylglucosaminylphosphatidylinositol deacetylase</fullName>
        <ecNumber evidence="2">3.5.1.89</ecNumber>
    </recommendedName>
</protein>
<keyword evidence="5" id="KW-1185">Reference proteome</keyword>